<gene>
    <name evidence="1" type="ORF">LO80_06270</name>
</gene>
<dbReference type="eggNOG" id="ENOG5033V12">
    <property type="taxonomic scope" value="Bacteria"/>
</dbReference>
<dbReference type="EMBL" id="CP009574">
    <property type="protein sequence ID" value="AIT09605.1"/>
    <property type="molecule type" value="Genomic_DNA"/>
</dbReference>
<sequence length="820" mass="95011">MGLGGYTEDVSAEILQLSKAISNSQKNNEISKRAININSKLLKNQQAITFDVIKKQYGNTQALYEKGVINRVIYEKFNKFFRVKELEQEISDYLNYVVSNIIDEQDAFIILDGLQKACQNRLILDISSDCLSKINCLLNNINSNISKSSSLKQTTLAYKIKELSGKYLSPSVAQNSFLLEQNITINIKPIDSNFAVKDIDFTATENKKLFKENALVLNNNHIVDLDIDEKIYGVDGYVDFELAYPDNHPDFKFLLDTKQPLFLDIKIADKYNFLKKGSKTENHTREYKFLAIGNIENSANVQKKSLNNIFSIKTDDNNNDNYLKRFKITFSDPLKVLWSLHKPTYIDFKKSVDDIFQENFYFGNIVKLDTEKSKNIKKRFHQIFLSTSERSFYDFFIEQLSLNGCVLKFHCDKDIATYFVADKIDNSFKQNFANTQDDIQQKFHDYDLSAMQEQVVVLNSCDIHTKRTQVIPDISFKKSKKNDIDDKDGSQEFENIYQTILYPTDYLQVGKPQQEKPFQESYAVTVNSINGLAFVNSEIDLSKIDNQGYLLGSKDLSSIYLSKRKIKLKRSERCSQELYRNIFNQYYKKNTDTEMYEKISFCPKQYLTHANYFEYLYKDFNNQEPEYPSFKRYKEFDVVGKVTIGKNVSEDSKKAYKFFKNYKMEESSFADVQEEDEKGSNKIANSKKELFYALEVPNEILYPKTSEDPIIYIPTRININSNLNEFMPLRNDDVVVVKATSLTESHGHKIVSNSAISTEKAQKQLLQRHLLGAKENCEVAYTQEDDDETYSIKQLNKENDNSIFINNKKGIFLTYKAKGS</sequence>
<dbReference type="AlphaFoldDB" id="A0A097EPW0"/>
<accession>A0A097EPW0</accession>
<evidence type="ECO:0000313" key="1">
    <source>
        <dbReference type="EMBL" id="AIT09605.1"/>
    </source>
</evidence>
<dbReference type="HOGENOM" id="CLU_344779_0_0_6"/>
<dbReference type="STRING" id="1547445.LO80_06270"/>
<evidence type="ECO:0000313" key="2">
    <source>
        <dbReference type="Proteomes" id="UP000029672"/>
    </source>
</evidence>
<organism evidence="1 2">
    <name type="scientific">Candidatus Francisella endociliophora</name>
    <dbReference type="NCBI Taxonomy" id="653937"/>
    <lineage>
        <taxon>Bacteria</taxon>
        <taxon>Pseudomonadati</taxon>
        <taxon>Pseudomonadota</taxon>
        <taxon>Gammaproteobacteria</taxon>
        <taxon>Thiotrichales</taxon>
        <taxon>Francisellaceae</taxon>
        <taxon>Francisella</taxon>
    </lineage>
</organism>
<protein>
    <recommendedName>
        <fullName evidence="3">Pathogenicity determinant protein PdpA1</fullName>
    </recommendedName>
</protein>
<evidence type="ECO:0008006" key="3">
    <source>
        <dbReference type="Google" id="ProtNLM"/>
    </source>
</evidence>
<proteinExistence type="predicted"/>
<reference evidence="1 2" key="1">
    <citation type="submission" date="2014-10" db="EMBL/GenBank/DDBJ databases">
        <title>Whole genome sequence of Francisella endociliophora strain FSC1006, isolated from a laboratory culture of the marine ciliate Euplotes raikovi.</title>
        <authorList>
            <person name="Granberg M."/>
            <person name="Backman S."/>
            <person name="Lundmark E."/>
            <person name="Nilsson E."/>
            <person name="Karlsson E."/>
            <person name="Thelaus J."/>
            <person name="Ohrman C."/>
            <person name="Larkeryd A."/>
            <person name="Stenberg P."/>
        </authorList>
    </citation>
    <scope>NUCLEOTIDE SEQUENCE [LARGE SCALE GENOMIC DNA]</scope>
    <source>
        <strain evidence="1 2">FSC1006</strain>
    </source>
</reference>
<keyword evidence="2" id="KW-1185">Reference proteome</keyword>
<dbReference type="KEGG" id="frf:LO80_06270"/>
<dbReference type="Proteomes" id="UP000029672">
    <property type="component" value="Chromosome"/>
</dbReference>
<name>A0A097EPW0_9GAMM</name>